<dbReference type="Pfam" id="PF07704">
    <property type="entry name" value="PSK_trans_fac"/>
    <property type="match status" value="1"/>
</dbReference>
<organism evidence="2 3">
    <name type="scientific">Arachnia rubra</name>
    <dbReference type="NCBI Taxonomy" id="1547448"/>
    <lineage>
        <taxon>Bacteria</taxon>
        <taxon>Bacillati</taxon>
        <taxon>Actinomycetota</taxon>
        <taxon>Actinomycetes</taxon>
        <taxon>Propionibacteriales</taxon>
        <taxon>Propionibacteriaceae</taxon>
        <taxon>Arachnia</taxon>
    </lineage>
</organism>
<gene>
    <name evidence="2" type="ORF">J5A65_01935</name>
</gene>
<protein>
    <submittedName>
        <fullName evidence="2">Type II toxin-antitoxin system VapB family antitoxin</fullName>
    </submittedName>
</protein>
<keyword evidence="1" id="KW-1277">Toxin-antitoxin system</keyword>
<name>A0ABX7Y724_9ACTN</name>
<dbReference type="EMBL" id="CP072384">
    <property type="protein sequence ID" value="QUC08533.1"/>
    <property type="molecule type" value="Genomic_DNA"/>
</dbReference>
<evidence type="ECO:0000313" key="3">
    <source>
        <dbReference type="Proteomes" id="UP000678513"/>
    </source>
</evidence>
<sequence>MTTLIIDDPRVQLMIDTLAEQRGTTAVEVVREAVEQQLTEQEQRRINRLAAIKKIQARAAKTKHLWLTDDDIYDENGLPK</sequence>
<evidence type="ECO:0000256" key="1">
    <source>
        <dbReference type="ARBA" id="ARBA00022649"/>
    </source>
</evidence>
<accession>A0ABX7Y724</accession>
<dbReference type="RefSeq" id="WP_212324591.1">
    <property type="nucleotide sequence ID" value="NZ_AP024463.1"/>
</dbReference>
<evidence type="ECO:0000313" key="2">
    <source>
        <dbReference type="EMBL" id="QUC08533.1"/>
    </source>
</evidence>
<dbReference type="InterPro" id="IPR011660">
    <property type="entry name" value="VapB-like"/>
</dbReference>
<reference evidence="2 3" key="1">
    <citation type="submission" date="2021-03" db="EMBL/GenBank/DDBJ databases">
        <title>Human Oral Microbial Genomes.</title>
        <authorList>
            <person name="Johnston C.D."/>
            <person name="Chen T."/>
            <person name="Dewhirst F.E."/>
        </authorList>
    </citation>
    <scope>NUCLEOTIDE SEQUENCE [LARGE SCALE GENOMIC DNA]</scope>
    <source>
        <strain evidence="2 3">DSMZ 100122</strain>
    </source>
</reference>
<proteinExistence type="predicted"/>
<keyword evidence="3" id="KW-1185">Reference proteome</keyword>
<dbReference type="Proteomes" id="UP000678513">
    <property type="component" value="Chromosome"/>
</dbReference>